<dbReference type="Pfam" id="PF09797">
    <property type="entry name" value="NatB_MDM20"/>
    <property type="match status" value="1"/>
</dbReference>
<dbReference type="InterPro" id="IPR019183">
    <property type="entry name" value="NAA25_NatB_aux_su"/>
</dbReference>
<evidence type="ECO:0000313" key="2">
    <source>
        <dbReference type="Proteomes" id="UP001140513"/>
    </source>
</evidence>
<dbReference type="AlphaFoldDB" id="A0A9W8X9W9"/>
<dbReference type="Proteomes" id="UP001140513">
    <property type="component" value="Unassembled WGS sequence"/>
</dbReference>
<comment type="caution">
    <text evidence="1">The sequence shown here is derived from an EMBL/GenBank/DDBJ whole genome shotgun (WGS) entry which is preliminary data.</text>
</comment>
<dbReference type="RefSeq" id="XP_056064859.1">
    <property type="nucleotide sequence ID" value="XM_056220872.1"/>
</dbReference>
<gene>
    <name evidence="1" type="ORF">N0V89_012149</name>
</gene>
<reference evidence="1" key="1">
    <citation type="submission" date="2022-10" db="EMBL/GenBank/DDBJ databases">
        <title>Tapping the CABI collections for fungal endophytes: first genome assemblies for Collariella, Neodidymelliopsis, Ascochyta clinopodiicola, Didymella pomorum, Didymosphaeria variabile, Neocosmospora piperis and Neocucurbitaria cava.</title>
        <authorList>
            <person name="Hill R."/>
        </authorList>
    </citation>
    <scope>NUCLEOTIDE SEQUENCE</scope>
    <source>
        <strain evidence="1">IMI 356815</strain>
    </source>
</reference>
<keyword evidence="2" id="KW-1185">Reference proteome</keyword>
<name>A0A9W8X9W9_9PLEO</name>
<evidence type="ECO:0000313" key="1">
    <source>
        <dbReference type="EMBL" id="KAJ4344407.1"/>
    </source>
</evidence>
<protein>
    <recommendedName>
        <fullName evidence="3">Cytoskeleton organization protein</fullName>
    </recommendedName>
</protein>
<proteinExistence type="predicted"/>
<dbReference type="OrthoDB" id="24670at2759"/>
<dbReference type="GeneID" id="80915679"/>
<accession>A0A9W8X9W9</accession>
<evidence type="ECO:0008006" key="3">
    <source>
        <dbReference type="Google" id="ProtNLM"/>
    </source>
</evidence>
<sequence>MAFNWDKFCKAQRDNPRPKFALDAVGKLLKKRPDDPYLLTWKASTLLKFDGRADEALSILISICQRQPPITDPNLLPFIYNRILNASRQSDPNCLTLSSVGAEGLKAWQNAAKALPNRKAKLKLWSDLFVVSMKDECWEDVRWATMQANKESPESKSRKAIYYSLILANQLGGERRAEKAKEADKVDPSAHIQLTIALRQMSEAYGNSSKPTDDVIQVASMSDLRFMAAIYERQNRCAELFQLWDNPTPTVQRIIDGASWDFALLRIEVAHRQNEWQHVETMCYRLIDMIWQSGNPITGDPSAVQAKMFNICLTQLSLESYLGYPTLSTITQFYFECFRNPSCFKDLHRFVALLSVEEQRQFQATISEHAQTLGKNVRGREEGASEEDTKNNIRVWHEAETTVLKFDLLMIVSLPVKPDPVILESFVENALRLWRLQLAAEGTDAMCGSDTLSVAVEALIYLFEATSLSQYLYQAAVLARYALSLDRQQHSRSVALLSTRLHLKLGLGTFAFEHYGRVQIKEMLHDNVAWIALSRISQSHPFGASGPRGFSADDELEKVISTLSRMEKKIDDLLYADLQHFMYDKAFDLLELKRKLRTSLTKHFCIIERRRIARLAGAPVDPTLDLPLRDHEDISDNCHWDAVPGLNHIRSGGILNTHFVLPITESWVHNFRTLIDVVNGIAFKEVSSGHNSQCQGAPSYVPFMSEYAKEDALPANEEQDSRACLNLTESGLNNSYWKPIACILKTIIPTVKLPAWLQMESLVAAFGRIFNQLEIDTDEVRRQIQEANNADLDCAPNLTEDALNAVYGRLEVLRILVQLLTFMRPISKARTHALHKEITTANCDHLQESISEFCRLHKIRIKAIIDRLKKNGVAHFRTQFHYSKTGAAIAEMIDDETLDIYSKEYADSAIEALNGVLKVQLG</sequence>
<organism evidence="1 2">
    <name type="scientific">Didymosphaeria variabile</name>
    <dbReference type="NCBI Taxonomy" id="1932322"/>
    <lineage>
        <taxon>Eukaryota</taxon>
        <taxon>Fungi</taxon>
        <taxon>Dikarya</taxon>
        <taxon>Ascomycota</taxon>
        <taxon>Pezizomycotina</taxon>
        <taxon>Dothideomycetes</taxon>
        <taxon>Pleosporomycetidae</taxon>
        <taxon>Pleosporales</taxon>
        <taxon>Massarineae</taxon>
        <taxon>Didymosphaeriaceae</taxon>
        <taxon>Didymosphaeria</taxon>
    </lineage>
</organism>
<dbReference type="EMBL" id="JAPEUX010000010">
    <property type="protein sequence ID" value="KAJ4344407.1"/>
    <property type="molecule type" value="Genomic_DNA"/>
</dbReference>